<dbReference type="InterPro" id="IPR003477">
    <property type="entry name" value="PemK-like"/>
</dbReference>
<proteinExistence type="inferred from homology"/>
<dbReference type="AlphaFoldDB" id="E2ZAR7"/>
<evidence type="ECO:0000313" key="4">
    <source>
        <dbReference type="Proteomes" id="UP000003195"/>
    </source>
</evidence>
<name>E2ZAR7_9FIRM</name>
<dbReference type="InterPro" id="IPR011067">
    <property type="entry name" value="Plasmid_toxin/cell-grow_inhib"/>
</dbReference>
<evidence type="ECO:0008006" key="5">
    <source>
        <dbReference type="Google" id="ProtNLM"/>
    </source>
</evidence>
<organism evidence="3 4">
    <name type="scientific">Megasphaera micronuciformis F0359</name>
    <dbReference type="NCBI Taxonomy" id="706434"/>
    <lineage>
        <taxon>Bacteria</taxon>
        <taxon>Bacillati</taxon>
        <taxon>Bacillota</taxon>
        <taxon>Negativicutes</taxon>
        <taxon>Veillonellales</taxon>
        <taxon>Veillonellaceae</taxon>
        <taxon>Megasphaera</taxon>
    </lineage>
</organism>
<accession>E2ZAR7</accession>
<dbReference type="eggNOG" id="ENOG5031TXM">
    <property type="taxonomic scope" value="Bacteria"/>
</dbReference>
<sequence length="106" mass="12482">MNNWEIWWANVKFEDCEQVECRPVLVVDQRISYILSFKITSHSARKRYFGEYEIVQWQAAGLEKPSVVRLSKRLELQESDFVGRMGSLSDSDIMAIRSLLSFYNIE</sequence>
<reference evidence="3 4" key="1">
    <citation type="submission" date="2010-08" db="EMBL/GenBank/DDBJ databases">
        <authorList>
            <person name="Weinstock G."/>
            <person name="Sodergren E."/>
            <person name="Clifton S."/>
            <person name="Fulton L."/>
            <person name="Fulton B."/>
            <person name="Courtney L."/>
            <person name="Fronick C."/>
            <person name="Harrison M."/>
            <person name="Strong C."/>
            <person name="Farmer C."/>
            <person name="Delahaunty K."/>
            <person name="Markovic C."/>
            <person name="Hall O."/>
            <person name="Minx P."/>
            <person name="Tomlinson C."/>
            <person name="Mitreva M."/>
            <person name="Hou S."/>
            <person name="Chen J."/>
            <person name="Wollam A."/>
            <person name="Pepin K.H."/>
            <person name="Johnson M."/>
            <person name="Bhonagiri V."/>
            <person name="Zhang X."/>
            <person name="Suruliraj S."/>
            <person name="Warren W."/>
            <person name="Chinwalla A."/>
            <person name="Mardis E.R."/>
            <person name="Wilson R.K."/>
        </authorList>
    </citation>
    <scope>NUCLEOTIDE SEQUENCE [LARGE SCALE GENOMIC DNA]</scope>
    <source>
        <strain evidence="3 4">F0359</strain>
    </source>
</reference>
<protein>
    <recommendedName>
        <fullName evidence="5">Toxin-antitoxin system, toxin component, MazF family</fullName>
    </recommendedName>
</protein>
<comment type="similarity">
    <text evidence="1">Belongs to the PemK/MazF family.</text>
</comment>
<evidence type="ECO:0000256" key="2">
    <source>
        <dbReference type="ARBA" id="ARBA00022649"/>
    </source>
</evidence>
<dbReference type="EMBL" id="AECS01000012">
    <property type="protein sequence ID" value="EFQ04599.1"/>
    <property type="molecule type" value="Genomic_DNA"/>
</dbReference>
<gene>
    <name evidence="3" type="ORF">HMPREF9429_00535</name>
</gene>
<keyword evidence="2" id="KW-1277">Toxin-antitoxin system</keyword>
<evidence type="ECO:0000313" key="3">
    <source>
        <dbReference type="EMBL" id="EFQ04599.1"/>
    </source>
</evidence>
<evidence type="ECO:0000256" key="1">
    <source>
        <dbReference type="ARBA" id="ARBA00007521"/>
    </source>
</evidence>
<dbReference type="STRING" id="706434.HMPREF9429_00535"/>
<keyword evidence="4" id="KW-1185">Reference proteome</keyword>
<dbReference type="Gene3D" id="2.30.30.110">
    <property type="match status" value="1"/>
</dbReference>
<dbReference type="Pfam" id="PF02452">
    <property type="entry name" value="PemK_toxin"/>
    <property type="match status" value="1"/>
</dbReference>
<dbReference type="GO" id="GO:0003677">
    <property type="term" value="F:DNA binding"/>
    <property type="evidence" value="ECO:0007669"/>
    <property type="project" value="InterPro"/>
</dbReference>
<comment type="caution">
    <text evidence="3">The sequence shown here is derived from an EMBL/GenBank/DDBJ whole genome shotgun (WGS) entry which is preliminary data.</text>
</comment>
<dbReference type="HOGENOM" id="CLU_121823_6_2_9"/>
<dbReference type="Proteomes" id="UP000003195">
    <property type="component" value="Unassembled WGS sequence"/>
</dbReference>
<dbReference type="SUPFAM" id="SSF50118">
    <property type="entry name" value="Cell growth inhibitor/plasmid maintenance toxic component"/>
    <property type="match status" value="1"/>
</dbReference>
<dbReference type="RefSeq" id="WP_006941388.1">
    <property type="nucleotide sequence ID" value="NZ_GL538186.1"/>
</dbReference>